<evidence type="ECO:0000256" key="1">
    <source>
        <dbReference type="ARBA" id="ARBA00005820"/>
    </source>
</evidence>
<evidence type="ECO:0000259" key="9">
    <source>
        <dbReference type="PROSITE" id="PS51755"/>
    </source>
</evidence>
<evidence type="ECO:0000256" key="8">
    <source>
        <dbReference type="SAM" id="MobiDB-lite"/>
    </source>
</evidence>
<dbReference type="InterPro" id="IPR002182">
    <property type="entry name" value="NB-ARC"/>
</dbReference>
<dbReference type="PRINTS" id="PR00364">
    <property type="entry name" value="DISEASERSIST"/>
</dbReference>
<keyword evidence="2" id="KW-0902">Two-component regulatory system</keyword>
<name>A0ABV2VY43_9ACTN</name>
<dbReference type="CDD" id="cd15831">
    <property type="entry name" value="BTAD"/>
    <property type="match status" value="1"/>
</dbReference>
<proteinExistence type="inferred from homology"/>
<dbReference type="Gene3D" id="1.10.10.10">
    <property type="entry name" value="Winged helix-like DNA-binding domain superfamily/Winged helix DNA-binding domain"/>
    <property type="match status" value="2"/>
</dbReference>
<dbReference type="Gene3D" id="1.25.40.10">
    <property type="entry name" value="Tetratricopeptide repeat domain"/>
    <property type="match status" value="3"/>
</dbReference>
<feature type="domain" description="OmpR/PhoB-type" evidence="9">
    <location>
        <begin position="1"/>
        <end position="69"/>
    </location>
</feature>
<evidence type="ECO:0000313" key="10">
    <source>
        <dbReference type="EMBL" id="MEU0706204.1"/>
    </source>
</evidence>
<dbReference type="Proteomes" id="UP001550378">
    <property type="component" value="Unassembled WGS sequence"/>
</dbReference>
<dbReference type="InterPro" id="IPR016032">
    <property type="entry name" value="Sig_transdc_resp-reg_C-effctor"/>
</dbReference>
<evidence type="ECO:0000256" key="2">
    <source>
        <dbReference type="ARBA" id="ARBA00023012"/>
    </source>
</evidence>
<dbReference type="InterPro" id="IPR036388">
    <property type="entry name" value="WH-like_DNA-bd_sf"/>
</dbReference>
<keyword evidence="4 7" id="KW-0238">DNA-binding</keyword>
<dbReference type="EMBL" id="JBEXZR010000001">
    <property type="protein sequence ID" value="MEU0706204.1"/>
    <property type="molecule type" value="Genomic_DNA"/>
</dbReference>
<evidence type="ECO:0000256" key="4">
    <source>
        <dbReference type="ARBA" id="ARBA00023125"/>
    </source>
</evidence>
<dbReference type="SMART" id="SM01043">
    <property type="entry name" value="BTAD"/>
    <property type="match status" value="1"/>
</dbReference>
<dbReference type="InterPro" id="IPR011990">
    <property type="entry name" value="TPR-like_helical_dom_sf"/>
</dbReference>
<reference evidence="10 11" key="1">
    <citation type="submission" date="2024-06" db="EMBL/GenBank/DDBJ databases">
        <title>The Natural Products Discovery Center: Release of the First 8490 Sequenced Strains for Exploring Actinobacteria Biosynthetic Diversity.</title>
        <authorList>
            <person name="Kalkreuter E."/>
            <person name="Kautsar S.A."/>
            <person name="Yang D."/>
            <person name="Bader C.D."/>
            <person name="Teijaro C.N."/>
            <person name="Fluegel L."/>
            <person name="Davis C.M."/>
            <person name="Simpson J.R."/>
            <person name="Lauterbach L."/>
            <person name="Steele A.D."/>
            <person name="Gui C."/>
            <person name="Meng S."/>
            <person name="Li G."/>
            <person name="Viehrig K."/>
            <person name="Ye F."/>
            <person name="Su P."/>
            <person name="Kiefer A.F."/>
            <person name="Nichols A."/>
            <person name="Cepeda A.J."/>
            <person name="Yan W."/>
            <person name="Fan B."/>
            <person name="Jiang Y."/>
            <person name="Adhikari A."/>
            <person name="Zheng C.-J."/>
            <person name="Schuster L."/>
            <person name="Cowan T.M."/>
            <person name="Smanski M.J."/>
            <person name="Chevrette M.G."/>
            <person name="De Carvalho L.P.S."/>
            <person name="Shen B."/>
        </authorList>
    </citation>
    <scope>NUCLEOTIDE SEQUENCE [LARGE SCALE GENOMIC DNA]</scope>
    <source>
        <strain evidence="10 11">NPDC006337</strain>
    </source>
</reference>
<dbReference type="InterPro" id="IPR001867">
    <property type="entry name" value="OmpR/PhoB-type_DNA-bd"/>
</dbReference>
<keyword evidence="3" id="KW-0805">Transcription regulation</keyword>
<dbReference type="PROSITE" id="PS51755">
    <property type="entry name" value="OMPR_PHOB"/>
    <property type="match status" value="1"/>
</dbReference>
<accession>A0ABV2VY43</accession>
<dbReference type="SMART" id="SM00028">
    <property type="entry name" value="TPR"/>
    <property type="match status" value="5"/>
</dbReference>
<evidence type="ECO:0000256" key="5">
    <source>
        <dbReference type="ARBA" id="ARBA00023163"/>
    </source>
</evidence>
<dbReference type="Pfam" id="PF00931">
    <property type="entry name" value="NB-ARC"/>
    <property type="match status" value="1"/>
</dbReference>
<evidence type="ECO:0000256" key="6">
    <source>
        <dbReference type="PROSITE-ProRule" id="PRU00339"/>
    </source>
</evidence>
<dbReference type="Gene3D" id="3.40.50.300">
    <property type="entry name" value="P-loop containing nucleotide triphosphate hydrolases"/>
    <property type="match status" value="1"/>
</dbReference>
<dbReference type="SUPFAM" id="SSF52540">
    <property type="entry name" value="P-loop containing nucleoside triphosphate hydrolases"/>
    <property type="match status" value="1"/>
</dbReference>
<keyword evidence="11" id="KW-1185">Reference proteome</keyword>
<dbReference type="InterPro" id="IPR027417">
    <property type="entry name" value="P-loop_NTPase"/>
</dbReference>
<evidence type="ECO:0000313" key="11">
    <source>
        <dbReference type="Proteomes" id="UP001550378"/>
    </source>
</evidence>
<dbReference type="Pfam" id="PF03704">
    <property type="entry name" value="BTAD"/>
    <property type="match status" value="1"/>
</dbReference>
<feature type="repeat" description="TPR" evidence="6">
    <location>
        <begin position="808"/>
        <end position="841"/>
    </location>
</feature>
<keyword evidence="5" id="KW-0804">Transcription</keyword>
<comment type="similarity">
    <text evidence="1">Belongs to the AfsR/DnrI/RedD regulatory family.</text>
</comment>
<dbReference type="SUPFAM" id="SSF48452">
    <property type="entry name" value="TPR-like"/>
    <property type="match status" value="3"/>
</dbReference>
<dbReference type="PANTHER" id="PTHR35807:SF1">
    <property type="entry name" value="TRANSCRIPTIONAL REGULATOR REDD"/>
    <property type="match status" value="1"/>
</dbReference>
<sequence>MIQERILGTLLLEHGRVVPVTRLVEAAWDEAPPSSAGHQVRKAVSDLRRRIPGGAEVIVTDGPGYRAEGSGYELDLVEFADALRAAREAVTRGAHQEAADTLGRALALWRGPVMAGRGGRVIEAAAAVWEERRLAAAEQYFALRLGLGEAGELVGDLRGLVSQHPLREALRGHLMLALYRAGRGAEALEEFRAVRALLAEELGIDPGSRLVALHERMLREDPALAAPAAVPVGVPGTSATDPGGGTATRAPGPRPDAGSADAGARGPGTQGSPVPEPSAPDRGRGSAGTGTAPSAAPDSTHAQGIRALPYDLPDFTGRDEELESLLAHARRPGGESTRVIAIDGMGGSGKTALAVHAAHRLAPCYPDGQLHIDLRGFTPGESPFEPGAALESLLRGLGPSDRPLPDGVQERARVWRAALAGKRVLVLLDNAADTAQVLPLLPASPGCLVLVTSRARLVDLDGAEWFSIGMLAPGDSAALLAETLGSARTAAEPEAVAELAELCAGLPLALRIAAARLRNRPRWTVRHLVERLRHETRRLDELSAGQRSVTAALELSYQSLDARQRAVFRLLGQHPGTEIDVWSAAALAGTTAREVEDVLEHLLDVHLLQQHTEELYSFHDLVRSFARSLRVPGGDGTDGGGSDAGGADGDGADVVAGRLLPYYLAATEAACEVLYPDRLRYATGAGVPAELPPFPDAHGALAWFDREQHAIRLALDRAGDTADQRCVLHLSRNLAFYFYTRSRVEEQAAQGVAAVRAARRLGDPTLVSLSLNNLAVAHWRLGRFTDGVAAASEALEISRRSGDRQHEAISVGRLGLLHSALGDVDAALRHLERAVVLRRESGDEVGEAESWTNLSPVYRWLGRFPEAAGAARRAVLINRRIGSYDNEKMALIELAATRLATGDAREALGTLERALALGDETRRSENHALALAFAAEARQVLGDTDGARALADADRALDVVARSGARLRSAEVENIVGRVRRRSGDPAGALRLHTSALRRCTELGYRVEAACARAGLARAAEEAGDARAAREHRREADALFDDLGVPATCRTWA</sequence>
<evidence type="ECO:0000256" key="3">
    <source>
        <dbReference type="ARBA" id="ARBA00023015"/>
    </source>
</evidence>
<keyword evidence="6" id="KW-0802">TPR repeat</keyword>
<dbReference type="PROSITE" id="PS50005">
    <property type="entry name" value="TPR"/>
    <property type="match status" value="1"/>
</dbReference>
<protein>
    <submittedName>
        <fullName evidence="10">BTAD domain-containing putative transcriptional regulator</fullName>
    </submittedName>
</protein>
<organism evidence="10 11">
    <name type="scientific">Streptomyces lavendulocolor</name>
    <dbReference type="NCBI Taxonomy" id="67316"/>
    <lineage>
        <taxon>Bacteria</taxon>
        <taxon>Bacillati</taxon>
        <taxon>Actinomycetota</taxon>
        <taxon>Actinomycetes</taxon>
        <taxon>Kitasatosporales</taxon>
        <taxon>Streptomycetaceae</taxon>
        <taxon>Streptomyces</taxon>
    </lineage>
</organism>
<evidence type="ECO:0000256" key="7">
    <source>
        <dbReference type="PROSITE-ProRule" id="PRU01091"/>
    </source>
</evidence>
<gene>
    <name evidence="10" type="ORF">ABZ508_02310</name>
</gene>
<dbReference type="Pfam" id="PF13424">
    <property type="entry name" value="TPR_12"/>
    <property type="match status" value="2"/>
</dbReference>
<dbReference type="PANTHER" id="PTHR35807">
    <property type="entry name" value="TRANSCRIPTIONAL REGULATOR REDD-RELATED"/>
    <property type="match status" value="1"/>
</dbReference>
<dbReference type="InterPro" id="IPR019734">
    <property type="entry name" value="TPR_rpt"/>
</dbReference>
<dbReference type="SUPFAM" id="SSF46894">
    <property type="entry name" value="C-terminal effector domain of the bipartite response regulators"/>
    <property type="match status" value="1"/>
</dbReference>
<comment type="caution">
    <text evidence="10">The sequence shown here is derived from an EMBL/GenBank/DDBJ whole genome shotgun (WGS) entry which is preliminary data.</text>
</comment>
<dbReference type="InterPro" id="IPR051677">
    <property type="entry name" value="AfsR-DnrI-RedD_regulator"/>
</dbReference>
<dbReference type="InterPro" id="IPR005158">
    <property type="entry name" value="BTAD"/>
</dbReference>
<dbReference type="RefSeq" id="WP_359807395.1">
    <property type="nucleotide sequence ID" value="NZ_JBEXZR010000001.1"/>
</dbReference>
<feature type="region of interest" description="Disordered" evidence="8">
    <location>
        <begin position="229"/>
        <end position="303"/>
    </location>
</feature>
<feature type="DNA-binding region" description="OmpR/PhoB-type" evidence="7">
    <location>
        <begin position="1"/>
        <end position="69"/>
    </location>
</feature>